<evidence type="ECO:0000313" key="1">
    <source>
        <dbReference type="EMBL" id="GAA2221722.1"/>
    </source>
</evidence>
<dbReference type="EMBL" id="BAAAQY010000001">
    <property type="protein sequence ID" value="GAA2221722.1"/>
    <property type="molecule type" value="Genomic_DNA"/>
</dbReference>
<sequence>MNTEANCSSAEVALSDVVPEVVPVCAELPGTVGWMPNSGMIVEHPERETAVATTATAPRVRRARRLLGMSAHFRFVTAEGPTERWDSRNLAARIRPETRLGQDPINS</sequence>
<gene>
    <name evidence="1" type="ORF">GCM10009851_00240</name>
</gene>
<evidence type="ECO:0000313" key="2">
    <source>
        <dbReference type="Proteomes" id="UP001500929"/>
    </source>
</evidence>
<protein>
    <submittedName>
        <fullName evidence="1">Uncharacterized protein</fullName>
    </submittedName>
</protein>
<organism evidence="1 2">
    <name type="scientific">Herbiconiux moechotypicola</name>
    <dbReference type="NCBI Taxonomy" id="637393"/>
    <lineage>
        <taxon>Bacteria</taxon>
        <taxon>Bacillati</taxon>
        <taxon>Actinomycetota</taxon>
        <taxon>Actinomycetes</taxon>
        <taxon>Micrococcales</taxon>
        <taxon>Microbacteriaceae</taxon>
        <taxon>Herbiconiux</taxon>
    </lineage>
</organism>
<accession>A0ABP5Q053</accession>
<proteinExistence type="predicted"/>
<keyword evidence="2" id="KW-1185">Reference proteome</keyword>
<comment type="caution">
    <text evidence="1">The sequence shown here is derived from an EMBL/GenBank/DDBJ whole genome shotgun (WGS) entry which is preliminary data.</text>
</comment>
<dbReference type="Proteomes" id="UP001500929">
    <property type="component" value="Unassembled WGS sequence"/>
</dbReference>
<reference evidence="2" key="1">
    <citation type="journal article" date="2019" name="Int. J. Syst. Evol. Microbiol.">
        <title>The Global Catalogue of Microorganisms (GCM) 10K type strain sequencing project: providing services to taxonomists for standard genome sequencing and annotation.</title>
        <authorList>
            <consortium name="The Broad Institute Genomics Platform"/>
            <consortium name="The Broad Institute Genome Sequencing Center for Infectious Disease"/>
            <person name="Wu L."/>
            <person name="Ma J."/>
        </authorList>
    </citation>
    <scope>NUCLEOTIDE SEQUENCE [LARGE SCALE GENOMIC DNA]</scope>
    <source>
        <strain evidence="2">JCM 16117</strain>
    </source>
</reference>
<name>A0ABP5Q053_9MICO</name>